<keyword evidence="4" id="KW-1185">Reference proteome</keyword>
<evidence type="ECO:0000256" key="2">
    <source>
        <dbReference type="SAM" id="SignalP"/>
    </source>
</evidence>
<sequence>MLYLLLLVLVKKWEVTGGPQDLNTGAGCDEDRLASNVKEGTGVCWLRTKGYRDQSNARQTDRPKETMGGARTLERPKGVTGYRREGQQSSVVCDG</sequence>
<organism evidence="3 4">
    <name type="scientific">Homarus americanus</name>
    <name type="common">American lobster</name>
    <dbReference type="NCBI Taxonomy" id="6706"/>
    <lineage>
        <taxon>Eukaryota</taxon>
        <taxon>Metazoa</taxon>
        <taxon>Ecdysozoa</taxon>
        <taxon>Arthropoda</taxon>
        <taxon>Crustacea</taxon>
        <taxon>Multicrustacea</taxon>
        <taxon>Malacostraca</taxon>
        <taxon>Eumalacostraca</taxon>
        <taxon>Eucarida</taxon>
        <taxon>Decapoda</taxon>
        <taxon>Pleocyemata</taxon>
        <taxon>Astacidea</taxon>
        <taxon>Nephropoidea</taxon>
        <taxon>Nephropidae</taxon>
        <taxon>Homarus</taxon>
    </lineage>
</organism>
<feature type="compositionally biased region" description="Basic and acidic residues" evidence="1">
    <location>
        <begin position="72"/>
        <end position="86"/>
    </location>
</feature>
<keyword evidence="2" id="KW-0732">Signal</keyword>
<dbReference type="EMBL" id="JAHLQT010031306">
    <property type="protein sequence ID" value="KAG7160524.1"/>
    <property type="molecule type" value="Genomic_DNA"/>
</dbReference>
<feature type="region of interest" description="Disordered" evidence="1">
    <location>
        <begin position="52"/>
        <end position="95"/>
    </location>
</feature>
<evidence type="ECO:0000313" key="3">
    <source>
        <dbReference type="EMBL" id="KAG7160524.1"/>
    </source>
</evidence>
<comment type="caution">
    <text evidence="3">The sequence shown here is derived from an EMBL/GenBank/DDBJ whole genome shotgun (WGS) entry which is preliminary data.</text>
</comment>
<gene>
    <name evidence="3" type="ORF">Hamer_G001802</name>
</gene>
<name>A0A8J5JWE1_HOMAM</name>
<proteinExistence type="predicted"/>
<evidence type="ECO:0000256" key="1">
    <source>
        <dbReference type="SAM" id="MobiDB-lite"/>
    </source>
</evidence>
<feature type="chain" id="PRO_5035207652" description="Secreted protein" evidence="2">
    <location>
        <begin position="18"/>
        <end position="95"/>
    </location>
</feature>
<accession>A0A8J5JWE1</accession>
<reference evidence="3" key="1">
    <citation type="journal article" date="2021" name="Sci. Adv.">
        <title>The American lobster genome reveals insights on longevity, neural, and immune adaptations.</title>
        <authorList>
            <person name="Polinski J.M."/>
            <person name="Zimin A.V."/>
            <person name="Clark K.F."/>
            <person name="Kohn A.B."/>
            <person name="Sadowski N."/>
            <person name="Timp W."/>
            <person name="Ptitsyn A."/>
            <person name="Khanna P."/>
            <person name="Romanova D.Y."/>
            <person name="Williams P."/>
            <person name="Greenwood S.J."/>
            <person name="Moroz L.L."/>
            <person name="Walt D.R."/>
            <person name="Bodnar A.G."/>
        </authorList>
    </citation>
    <scope>NUCLEOTIDE SEQUENCE</scope>
    <source>
        <strain evidence="3">GMGI-L3</strain>
    </source>
</reference>
<evidence type="ECO:0008006" key="5">
    <source>
        <dbReference type="Google" id="ProtNLM"/>
    </source>
</evidence>
<feature type="signal peptide" evidence="2">
    <location>
        <begin position="1"/>
        <end position="17"/>
    </location>
</feature>
<evidence type="ECO:0000313" key="4">
    <source>
        <dbReference type="Proteomes" id="UP000747542"/>
    </source>
</evidence>
<dbReference type="Proteomes" id="UP000747542">
    <property type="component" value="Unassembled WGS sequence"/>
</dbReference>
<dbReference type="AlphaFoldDB" id="A0A8J5JWE1"/>
<protein>
    <recommendedName>
        <fullName evidence="5">Secreted protein</fullName>
    </recommendedName>
</protein>